<comment type="subcellular location">
    <subcellularLocation>
        <location evidence="1">Plastid</location>
        <location evidence="1">Chloroplast</location>
    </subcellularLocation>
</comment>
<feature type="binding site" description="axial binding residue" evidence="5">
    <location>
        <position position="50"/>
    </location>
    <ligand>
        <name>chlorophyll b</name>
        <dbReference type="ChEBI" id="CHEBI:61721"/>
        <label>1</label>
    </ligand>
    <ligandPart>
        <name>Mg</name>
        <dbReference type="ChEBI" id="CHEBI:25107"/>
    </ligandPart>
</feature>
<evidence type="ECO:0000256" key="1">
    <source>
        <dbReference type="ARBA" id="ARBA00004229"/>
    </source>
</evidence>
<evidence type="ECO:0000256" key="5">
    <source>
        <dbReference type="PIRSR" id="PIRSR601344-1"/>
    </source>
</evidence>
<dbReference type="EMBL" id="AF517870">
    <property type="protein sequence ID" value="AAP80711.1"/>
    <property type="molecule type" value="mRNA"/>
</dbReference>
<feature type="binding site" evidence="5">
    <location>
        <position position="82"/>
    </location>
    <ligand>
        <name>chlorophyll a</name>
        <dbReference type="ChEBI" id="CHEBI:58416"/>
        <label>1</label>
    </ligand>
</feature>
<keyword evidence="3" id="KW-0602">Photosynthesis</keyword>
<dbReference type="GO" id="GO:0009765">
    <property type="term" value="P:photosynthesis, light harvesting"/>
    <property type="evidence" value="ECO:0007669"/>
    <property type="project" value="InterPro"/>
</dbReference>
<reference evidence="6" key="1">
    <citation type="submission" date="2002-06" db="EMBL/GenBank/DDBJ databases">
        <title>Gj411 Griffithsia japonica light harvest protein gene.</title>
        <authorList>
            <person name="Liu C.L."/>
            <person name="Lee Y.K."/>
            <person name="Lee H.K."/>
        </authorList>
    </citation>
    <scope>NUCLEOTIDE SEQUENCE</scope>
    <source>
        <strain evidence="6">Gj411</strain>
    </source>
</reference>
<feature type="binding site" evidence="5">
    <location>
        <position position="85"/>
    </location>
    <ligand>
        <name>chlorophyll a</name>
        <dbReference type="ChEBI" id="CHEBI:58416"/>
        <label>1</label>
    </ligand>
</feature>
<organism evidence="6">
    <name type="scientific">Griffithsia japonica</name>
    <name type="common">Red alga</name>
    <dbReference type="NCBI Taxonomy" id="83288"/>
    <lineage>
        <taxon>Eukaryota</taxon>
        <taxon>Rhodophyta</taxon>
        <taxon>Florideophyceae</taxon>
        <taxon>Rhodymeniophycidae</taxon>
        <taxon>Ceramiales</taxon>
        <taxon>Ceramiaceae</taxon>
        <taxon>Griffithsia</taxon>
    </lineage>
</organism>
<dbReference type="InterPro" id="IPR001344">
    <property type="entry name" value="Chloro_AB-bd_pln"/>
</dbReference>
<keyword evidence="5" id="KW-0148">Chlorophyll</keyword>
<dbReference type="AlphaFoldDB" id="Q7XY91"/>
<protein>
    <submittedName>
        <fullName evidence="6">Light-harvest protein</fullName>
    </submittedName>
</protein>
<dbReference type="Pfam" id="PF00504">
    <property type="entry name" value="Chloroa_b-bind"/>
    <property type="match status" value="1"/>
</dbReference>
<dbReference type="PANTHER" id="PTHR21649">
    <property type="entry name" value="CHLOROPHYLL A/B BINDING PROTEIN"/>
    <property type="match status" value="1"/>
</dbReference>
<evidence type="ECO:0000313" key="6">
    <source>
        <dbReference type="EMBL" id="AAP80711.1"/>
    </source>
</evidence>
<name>Q7XY91_GRIJA</name>
<dbReference type="GO" id="GO:0009507">
    <property type="term" value="C:chloroplast"/>
    <property type="evidence" value="ECO:0007669"/>
    <property type="project" value="UniProtKB-SubCell"/>
</dbReference>
<dbReference type="InterPro" id="IPR022796">
    <property type="entry name" value="Chloroa_b-bind"/>
</dbReference>
<feature type="binding site" evidence="5">
    <location>
        <position position="87"/>
    </location>
    <ligand>
        <name>chlorophyll a</name>
        <dbReference type="ChEBI" id="CHEBI:58416"/>
        <label>1</label>
    </ligand>
</feature>
<feature type="non-terminal residue" evidence="6">
    <location>
        <position position="1"/>
    </location>
</feature>
<evidence type="ECO:0000256" key="2">
    <source>
        <dbReference type="ARBA" id="ARBA00022528"/>
    </source>
</evidence>
<accession>Q7XY91</accession>
<keyword evidence="2" id="KW-0150">Chloroplast</keyword>
<dbReference type="GO" id="GO:0016020">
    <property type="term" value="C:membrane"/>
    <property type="evidence" value="ECO:0007669"/>
    <property type="project" value="InterPro"/>
</dbReference>
<evidence type="ECO:0000256" key="3">
    <source>
        <dbReference type="ARBA" id="ARBA00022531"/>
    </source>
</evidence>
<dbReference type="GO" id="GO:0016168">
    <property type="term" value="F:chlorophyll binding"/>
    <property type="evidence" value="ECO:0007669"/>
    <property type="project" value="UniProtKB-KW"/>
</dbReference>
<keyword evidence="4" id="KW-0934">Plastid</keyword>
<evidence type="ECO:0000256" key="4">
    <source>
        <dbReference type="ARBA" id="ARBA00022640"/>
    </source>
</evidence>
<dbReference type="SUPFAM" id="SSF103511">
    <property type="entry name" value="Chlorophyll a-b binding protein"/>
    <property type="match status" value="1"/>
</dbReference>
<proteinExistence type="evidence at transcript level"/>
<sequence length="120" mass="13207">ELYTFPFYSGAPHLAINRHDWGVENGSMKQILLWCSFFEIMTMPALVQMLNGQGDRVPGDFCFDPLGLGKDPAKLAVFKVNEVKNGRLAMCAVSGAIHHAAITNQNLVEQLTSGNVIPKF</sequence>
<keyword evidence="5" id="KW-0157">Chromophore</keyword>
<dbReference type="Gene3D" id="1.10.3460.10">
    <property type="entry name" value="Chlorophyll a/b binding protein domain"/>
    <property type="match status" value="1"/>
</dbReference>